<feature type="transmembrane region" description="Helical" evidence="5">
    <location>
        <begin position="233"/>
        <end position="251"/>
    </location>
</feature>
<keyword evidence="7" id="KW-1185">Reference proteome</keyword>
<dbReference type="AlphaFoldDB" id="A0A6I6MKP6"/>
<evidence type="ECO:0000256" key="4">
    <source>
        <dbReference type="ARBA" id="ARBA00023136"/>
    </source>
</evidence>
<feature type="transmembrane region" description="Helical" evidence="5">
    <location>
        <begin position="139"/>
        <end position="166"/>
    </location>
</feature>
<feature type="transmembrane region" description="Helical" evidence="5">
    <location>
        <begin position="7"/>
        <end position="38"/>
    </location>
</feature>
<accession>A0A6I6MKP6</accession>
<dbReference type="InterPro" id="IPR002781">
    <property type="entry name" value="TM_pro_TauE-like"/>
</dbReference>
<feature type="transmembrane region" description="Helical" evidence="5">
    <location>
        <begin position="101"/>
        <end position="118"/>
    </location>
</feature>
<keyword evidence="5" id="KW-1003">Cell membrane</keyword>
<reference evidence="7" key="1">
    <citation type="submission" date="2019-12" db="EMBL/GenBank/DDBJ databases">
        <title>Complete genome of Terracaulis silvestris 0127_4.</title>
        <authorList>
            <person name="Vieira S."/>
            <person name="Riedel T."/>
            <person name="Sproer C."/>
            <person name="Pascual J."/>
            <person name="Boedeker C."/>
            <person name="Overmann J."/>
        </authorList>
    </citation>
    <scope>NUCLEOTIDE SEQUENCE [LARGE SCALE GENOMIC DNA]</scope>
    <source>
        <strain evidence="7">0127_4</strain>
    </source>
</reference>
<feature type="transmembrane region" description="Helical" evidence="5">
    <location>
        <begin position="172"/>
        <end position="193"/>
    </location>
</feature>
<comment type="subcellular location">
    <subcellularLocation>
        <location evidence="5">Cell membrane</location>
        <topology evidence="5">Multi-pass membrane protein</topology>
    </subcellularLocation>
    <subcellularLocation>
        <location evidence="1">Membrane</location>
        <topology evidence="1">Multi-pass membrane protein</topology>
    </subcellularLocation>
</comment>
<dbReference type="RefSeq" id="WP_158764224.1">
    <property type="nucleotide sequence ID" value="NZ_CP047045.1"/>
</dbReference>
<dbReference type="GO" id="GO:0009538">
    <property type="term" value="C:photosystem I reaction center"/>
    <property type="evidence" value="ECO:0007669"/>
    <property type="project" value="InterPro"/>
</dbReference>
<comment type="similarity">
    <text evidence="5">Belongs to the 4-toluene sulfonate uptake permease (TSUP) (TC 2.A.102) family.</text>
</comment>
<gene>
    <name evidence="6" type="ORF">DSM104635_00013</name>
</gene>
<dbReference type="KEGG" id="tsv:DSM104635_00013"/>
<protein>
    <recommendedName>
        <fullName evidence="5">Probable membrane transporter protein</fullName>
    </recommendedName>
</protein>
<dbReference type="Pfam" id="PF01925">
    <property type="entry name" value="TauE"/>
    <property type="match status" value="1"/>
</dbReference>
<sequence>MTLPDILAILSGAAVGLILALIGGGGSILATPALLYIVGVANPHIAIGTSALAVSVNAFANLVNHARRGHVRWRNAMIFAAAGVIGAIAGAAIGKATNPDVLLPLFALVMIIAGVFMLRRRADTPADEARFSRAAVPRLLLYGQGVGVMSGFFGIGGGFLIVPGLIGATGMSMIQAIGSSLFSVGAFGATTAISYAADGLIDWRIAGLFIGGGLIGGVIGATFATHLSKQRGVLQRVFAGVVFAVAAYMLWRSLS</sequence>
<dbReference type="PANTHER" id="PTHR43701">
    <property type="entry name" value="MEMBRANE TRANSPORTER PROTEIN MJ0441-RELATED"/>
    <property type="match status" value="1"/>
</dbReference>
<dbReference type="EMBL" id="CP047045">
    <property type="protein sequence ID" value="QGZ93207.1"/>
    <property type="molecule type" value="Genomic_DNA"/>
</dbReference>
<evidence type="ECO:0000313" key="6">
    <source>
        <dbReference type="EMBL" id="QGZ93207.1"/>
    </source>
</evidence>
<dbReference type="InterPro" id="IPR051598">
    <property type="entry name" value="TSUP/Inactive_protease-like"/>
</dbReference>
<keyword evidence="4 5" id="KW-0472">Membrane</keyword>
<evidence type="ECO:0000256" key="2">
    <source>
        <dbReference type="ARBA" id="ARBA00022692"/>
    </source>
</evidence>
<organism evidence="6 7">
    <name type="scientific">Terricaulis silvestris</name>
    <dbReference type="NCBI Taxonomy" id="2686094"/>
    <lineage>
        <taxon>Bacteria</taxon>
        <taxon>Pseudomonadati</taxon>
        <taxon>Pseudomonadota</taxon>
        <taxon>Alphaproteobacteria</taxon>
        <taxon>Caulobacterales</taxon>
        <taxon>Caulobacteraceae</taxon>
        <taxon>Terricaulis</taxon>
    </lineage>
</organism>
<dbReference type="PANTHER" id="PTHR43701:SF2">
    <property type="entry name" value="MEMBRANE TRANSPORTER PROTEIN YJNA-RELATED"/>
    <property type="match status" value="1"/>
</dbReference>
<evidence type="ECO:0000256" key="3">
    <source>
        <dbReference type="ARBA" id="ARBA00022989"/>
    </source>
</evidence>
<keyword evidence="2 5" id="KW-0812">Transmembrane</keyword>
<dbReference type="GO" id="GO:0015979">
    <property type="term" value="P:photosynthesis"/>
    <property type="evidence" value="ECO:0007669"/>
    <property type="project" value="InterPro"/>
</dbReference>
<evidence type="ECO:0000313" key="7">
    <source>
        <dbReference type="Proteomes" id="UP000431269"/>
    </source>
</evidence>
<feature type="transmembrane region" description="Helical" evidence="5">
    <location>
        <begin position="76"/>
        <end position="95"/>
    </location>
</feature>
<feature type="transmembrane region" description="Helical" evidence="5">
    <location>
        <begin position="44"/>
        <end position="64"/>
    </location>
</feature>
<evidence type="ECO:0000256" key="5">
    <source>
        <dbReference type="RuleBase" id="RU363041"/>
    </source>
</evidence>
<proteinExistence type="inferred from homology"/>
<name>A0A6I6MKP6_9CAUL</name>
<keyword evidence="3 5" id="KW-1133">Transmembrane helix</keyword>
<feature type="transmembrane region" description="Helical" evidence="5">
    <location>
        <begin position="205"/>
        <end position="227"/>
    </location>
</feature>
<dbReference type="GO" id="GO:0005886">
    <property type="term" value="C:plasma membrane"/>
    <property type="evidence" value="ECO:0007669"/>
    <property type="project" value="UniProtKB-SubCell"/>
</dbReference>
<evidence type="ECO:0000256" key="1">
    <source>
        <dbReference type="ARBA" id="ARBA00004141"/>
    </source>
</evidence>
<dbReference type="SUPFAM" id="SSF81568">
    <property type="entry name" value="Photosystem I reaction center subunit XI, PsaL"/>
    <property type="match status" value="1"/>
</dbReference>
<dbReference type="InterPro" id="IPR036592">
    <property type="entry name" value="PSI_PsaL_sf"/>
</dbReference>
<dbReference type="Proteomes" id="UP000431269">
    <property type="component" value="Chromosome"/>
</dbReference>